<dbReference type="Gene3D" id="3.40.50.720">
    <property type="entry name" value="NAD(P)-binding Rossmann-like Domain"/>
    <property type="match status" value="1"/>
</dbReference>
<evidence type="ECO:0000256" key="6">
    <source>
        <dbReference type="ARBA" id="ARBA00022884"/>
    </source>
</evidence>
<dbReference type="SUPFAM" id="SSF51735">
    <property type="entry name" value="NAD(P)-binding Rossmann-fold domains"/>
    <property type="match status" value="1"/>
</dbReference>
<dbReference type="SMART" id="SM00829">
    <property type="entry name" value="PKS_ER"/>
    <property type="match status" value="1"/>
</dbReference>
<dbReference type="FunFam" id="3.90.180.10:FF:000016">
    <property type="entry name" value="Quinone oxidoreductase"/>
    <property type="match status" value="1"/>
</dbReference>
<feature type="domain" description="Enoyl reductase (ER)" evidence="9">
    <location>
        <begin position="65"/>
        <end position="374"/>
    </location>
</feature>
<dbReference type="InterPro" id="IPR002364">
    <property type="entry name" value="Quin_OxRdtase/zeta-crystal_CS"/>
</dbReference>
<keyword evidence="7" id="KW-0007">Acetylation</keyword>
<dbReference type="Gene3D" id="3.90.180.10">
    <property type="entry name" value="Medium-chain alcohol dehydrogenases, catalytic domain"/>
    <property type="match status" value="1"/>
</dbReference>
<feature type="chain" id="PRO_5035477954" evidence="8">
    <location>
        <begin position="25"/>
        <end position="376"/>
    </location>
</feature>
<keyword evidence="6" id="KW-0694">RNA-binding</keyword>
<dbReference type="InterPro" id="IPR020843">
    <property type="entry name" value="ER"/>
</dbReference>
<dbReference type="GO" id="GO:0003730">
    <property type="term" value="F:mRNA 3'-UTR binding"/>
    <property type="evidence" value="ECO:0007669"/>
    <property type="project" value="TreeGrafter"/>
</dbReference>
<evidence type="ECO:0000313" key="10">
    <source>
        <dbReference type="EMBL" id="CAH1272647.1"/>
    </source>
</evidence>
<evidence type="ECO:0000256" key="3">
    <source>
        <dbReference type="ARBA" id="ARBA00011881"/>
    </source>
</evidence>
<dbReference type="InterPro" id="IPR013149">
    <property type="entry name" value="ADH-like_C"/>
</dbReference>
<proteinExistence type="inferred from homology"/>
<dbReference type="GO" id="GO:0003960">
    <property type="term" value="F:quinone reductase (NADPH) activity"/>
    <property type="evidence" value="ECO:0007669"/>
    <property type="project" value="TreeGrafter"/>
</dbReference>
<dbReference type="InterPro" id="IPR051603">
    <property type="entry name" value="Zinc-ADH_QOR/CCCR"/>
</dbReference>
<dbReference type="InterPro" id="IPR036291">
    <property type="entry name" value="NAD(P)-bd_dom_sf"/>
</dbReference>
<dbReference type="Pfam" id="PF08240">
    <property type="entry name" value="ADH_N"/>
    <property type="match status" value="1"/>
</dbReference>
<evidence type="ECO:0000259" key="9">
    <source>
        <dbReference type="SMART" id="SM00829"/>
    </source>
</evidence>
<protein>
    <submittedName>
        <fullName evidence="10">CRYZ protein</fullName>
    </submittedName>
</protein>
<dbReference type="Pfam" id="PF00107">
    <property type="entry name" value="ADH_zinc_N"/>
    <property type="match status" value="1"/>
</dbReference>
<dbReference type="GO" id="GO:0070402">
    <property type="term" value="F:NADPH binding"/>
    <property type="evidence" value="ECO:0007669"/>
    <property type="project" value="TreeGrafter"/>
</dbReference>
<gene>
    <name evidence="10" type="primary">CRYZ</name>
    <name evidence="10" type="ORF">BLAG_LOCUS24237</name>
</gene>
<evidence type="ECO:0000256" key="2">
    <source>
        <dbReference type="ARBA" id="ARBA00010371"/>
    </source>
</evidence>
<comment type="subunit">
    <text evidence="3">Homotetramer.</text>
</comment>
<keyword evidence="4" id="KW-0963">Cytoplasm</keyword>
<dbReference type="EMBL" id="OV696693">
    <property type="protein sequence ID" value="CAH1272647.1"/>
    <property type="molecule type" value="Genomic_DNA"/>
</dbReference>
<dbReference type="AlphaFoldDB" id="A0A8K0F2N1"/>
<reference evidence="10" key="1">
    <citation type="submission" date="2022-01" db="EMBL/GenBank/DDBJ databases">
        <authorList>
            <person name="Braso-Vives M."/>
        </authorList>
    </citation>
    <scope>NUCLEOTIDE SEQUENCE</scope>
</reference>
<keyword evidence="8" id="KW-0732">Signal</keyword>
<accession>A0A8K0F2N1</accession>
<dbReference type="FunFam" id="3.40.50.720:FF:000244">
    <property type="entry name" value="quinone oxidoreductase"/>
    <property type="match status" value="1"/>
</dbReference>
<keyword evidence="11" id="KW-1185">Reference proteome</keyword>
<dbReference type="GO" id="GO:0008270">
    <property type="term" value="F:zinc ion binding"/>
    <property type="evidence" value="ECO:0007669"/>
    <property type="project" value="InterPro"/>
</dbReference>
<evidence type="ECO:0000256" key="5">
    <source>
        <dbReference type="ARBA" id="ARBA00022857"/>
    </source>
</evidence>
<keyword evidence="5" id="KW-0521">NADP</keyword>
<comment type="similarity">
    <text evidence="2">Belongs to the zinc-containing alcohol dehydrogenase family. Quinone oxidoreductase subfamily.</text>
</comment>
<evidence type="ECO:0000313" key="11">
    <source>
        <dbReference type="Proteomes" id="UP000838412"/>
    </source>
</evidence>
<dbReference type="PROSITE" id="PS01162">
    <property type="entry name" value="QOR_ZETA_CRYSTAL"/>
    <property type="match status" value="1"/>
</dbReference>
<organism evidence="10 11">
    <name type="scientific">Branchiostoma lanceolatum</name>
    <name type="common">Common lancelet</name>
    <name type="synonym">Amphioxus lanceolatum</name>
    <dbReference type="NCBI Taxonomy" id="7740"/>
    <lineage>
        <taxon>Eukaryota</taxon>
        <taxon>Metazoa</taxon>
        <taxon>Chordata</taxon>
        <taxon>Cephalochordata</taxon>
        <taxon>Leptocardii</taxon>
        <taxon>Amphioxiformes</taxon>
        <taxon>Branchiostomatidae</taxon>
        <taxon>Branchiostoma</taxon>
    </lineage>
</organism>
<feature type="signal peptide" evidence="8">
    <location>
        <begin position="1"/>
        <end position="24"/>
    </location>
</feature>
<dbReference type="GO" id="GO:0005829">
    <property type="term" value="C:cytosol"/>
    <property type="evidence" value="ECO:0007669"/>
    <property type="project" value="TreeGrafter"/>
</dbReference>
<evidence type="ECO:0000256" key="1">
    <source>
        <dbReference type="ARBA" id="ARBA00004496"/>
    </source>
</evidence>
<dbReference type="OrthoDB" id="3941538at2759"/>
<dbReference type="CDD" id="cd08253">
    <property type="entry name" value="zeta_crystallin"/>
    <property type="match status" value="1"/>
</dbReference>
<dbReference type="SUPFAM" id="SSF50129">
    <property type="entry name" value="GroES-like"/>
    <property type="match status" value="1"/>
</dbReference>
<evidence type="ECO:0000256" key="8">
    <source>
        <dbReference type="SAM" id="SignalP"/>
    </source>
</evidence>
<dbReference type="Proteomes" id="UP000838412">
    <property type="component" value="Chromosome 8"/>
</dbReference>
<dbReference type="InterPro" id="IPR013154">
    <property type="entry name" value="ADH-like_N"/>
</dbReference>
<name>A0A8K0F2N1_BRALA</name>
<sequence>MRAGCAVRLCSTVLSVLFVILGQGSDVSDEGRCEGGVARCAEVDLVQDRYSTAGAMRAVVVREFGGPEVLKVEEVAVPQAQGKQVLIKVSAVGVNPVETYIRSGTHNIKPPLPWTPGNDAAGVVEEVGKEATKFKKGDRVFTKSTVTGAYAEYTVAEEDAAFRLTDRLSFQQGAAAGTPYMTAYRALFHRTHGKPGETVLVHGASGGVGLAAVQLAKARGMVVMGTAGSSEGMELVRKNGASHVFNHREEGYTDKIMAATAGVGVDLIIEMLANVNLEKDLELLARHGRVGVVGNRGPTEINARAAMTKETSIIGVMLYHMDAKELGETMSALYAGFTQGTLNPVVGKEYSLEQTPQAHKDIIETKSAMGKVVITI</sequence>
<comment type="subcellular location">
    <subcellularLocation>
        <location evidence="1">Cytoplasm</location>
    </subcellularLocation>
</comment>
<evidence type="ECO:0000256" key="4">
    <source>
        <dbReference type="ARBA" id="ARBA00022490"/>
    </source>
</evidence>
<dbReference type="PANTHER" id="PTHR44154">
    <property type="entry name" value="QUINONE OXIDOREDUCTASE"/>
    <property type="match status" value="1"/>
</dbReference>
<evidence type="ECO:0000256" key="7">
    <source>
        <dbReference type="ARBA" id="ARBA00022990"/>
    </source>
</evidence>
<dbReference type="PANTHER" id="PTHR44154:SF1">
    <property type="entry name" value="QUINONE OXIDOREDUCTASE"/>
    <property type="match status" value="1"/>
</dbReference>
<dbReference type="InterPro" id="IPR011032">
    <property type="entry name" value="GroES-like_sf"/>
</dbReference>